<dbReference type="RefSeq" id="WP_085464474.1">
    <property type="nucleotide sequence ID" value="NZ_FXBL01000004.1"/>
</dbReference>
<dbReference type="NCBIfam" id="TIGR01552">
    <property type="entry name" value="phd_fam"/>
    <property type="match status" value="1"/>
</dbReference>
<dbReference type="SUPFAM" id="SSF143120">
    <property type="entry name" value="YefM-like"/>
    <property type="match status" value="1"/>
</dbReference>
<dbReference type="Proteomes" id="UP000193083">
    <property type="component" value="Unassembled WGS sequence"/>
</dbReference>
<dbReference type="Pfam" id="PF02604">
    <property type="entry name" value="PhdYeFM_antitox"/>
    <property type="match status" value="1"/>
</dbReference>
<protein>
    <recommendedName>
        <fullName evidence="2">Antitoxin</fullName>
    </recommendedName>
</protein>
<name>A0A1X7NU59_9HYPH</name>
<sequence length="88" mass="9624">MRKVDMLEAKNSLSRLVKAVESGAEPEIIIARNGKPAVRIVPMSHARKRGIVLGLLEGKHPPMTLEQLNSTDAEIAALFEASEIEPPR</sequence>
<reference evidence="3 4" key="1">
    <citation type="submission" date="2017-04" db="EMBL/GenBank/DDBJ databases">
        <authorList>
            <person name="Afonso C.L."/>
            <person name="Miller P.J."/>
            <person name="Scott M.A."/>
            <person name="Spackman E."/>
            <person name="Goraichik I."/>
            <person name="Dimitrov K.M."/>
            <person name="Suarez D.L."/>
            <person name="Swayne D.E."/>
        </authorList>
    </citation>
    <scope>NUCLEOTIDE SEQUENCE [LARGE SCALE GENOMIC DNA]</scope>
    <source>
        <strain evidence="3 4">B5P</strain>
    </source>
</reference>
<organism evidence="3 4">
    <name type="scientific">Mesorhizobium australicum</name>
    <dbReference type="NCBI Taxonomy" id="536018"/>
    <lineage>
        <taxon>Bacteria</taxon>
        <taxon>Pseudomonadati</taxon>
        <taxon>Pseudomonadota</taxon>
        <taxon>Alphaproteobacteria</taxon>
        <taxon>Hyphomicrobiales</taxon>
        <taxon>Phyllobacteriaceae</taxon>
        <taxon>Mesorhizobium</taxon>
    </lineage>
</organism>
<evidence type="ECO:0000313" key="4">
    <source>
        <dbReference type="Proteomes" id="UP000193083"/>
    </source>
</evidence>
<comment type="similarity">
    <text evidence="1 2">Belongs to the phD/YefM antitoxin family.</text>
</comment>
<dbReference type="InterPro" id="IPR036165">
    <property type="entry name" value="YefM-like_sf"/>
</dbReference>
<dbReference type="Gene3D" id="3.40.1620.10">
    <property type="entry name" value="YefM-like domain"/>
    <property type="match status" value="1"/>
</dbReference>
<evidence type="ECO:0000256" key="2">
    <source>
        <dbReference type="RuleBase" id="RU362080"/>
    </source>
</evidence>
<dbReference type="EMBL" id="FXBL01000004">
    <property type="protein sequence ID" value="SMH41327.1"/>
    <property type="molecule type" value="Genomic_DNA"/>
</dbReference>
<comment type="function">
    <text evidence="2">Antitoxin component of a type II toxin-antitoxin (TA) system.</text>
</comment>
<evidence type="ECO:0000256" key="1">
    <source>
        <dbReference type="ARBA" id="ARBA00009981"/>
    </source>
</evidence>
<evidence type="ECO:0000313" key="3">
    <source>
        <dbReference type="EMBL" id="SMH41327.1"/>
    </source>
</evidence>
<accession>A0A1X7NU59</accession>
<dbReference type="OrthoDB" id="9800503at2"/>
<gene>
    <name evidence="3" type="ORF">SAMN02982922_2535</name>
</gene>
<dbReference type="AlphaFoldDB" id="A0A1X7NU59"/>
<dbReference type="InterPro" id="IPR006442">
    <property type="entry name" value="Antitoxin_Phd/YefM"/>
</dbReference>
<proteinExistence type="inferred from homology"/>
<keyword evidence="4" id="KW-1185">Reference proteome</keyword>